<evidence type="ECO:0008006" key="3">
    <source>
        <dbReference type="Google" id="ProtNLM"/>
    </source>
</evidence>
<sequence length="384" mass="42518">MVSASYYIDPDADTVIVLTNACTVFAPWDPICADTPADLPGDDHGLDSSVPMMGTKLEEASLEDGSPSGPPTALPEPEDNEIRYYVSSRHLMLASPVFRSALKEEGFAESTRNEGDGLFHIPAKDWDESAFLIVLQIIHLRNKAVPRTVDLEMLAKIAVVVDFYDCEEALELFSKLRLIDLDRRTRIPAEYCRDLVLWIWVGWVFNSKAIFRSATLVAIQKSPEALRTLGLPIPAHISDEIDSMRSQAIESMIQGLHLMLGRYRSANYVCVEDGTQTSLCGSLLLGTLTREMDSLAILTPCPENPFSALSVDSVCEKIEGIQSPEWVSYSEGVSHRRRNYMQKHPCSLTPAIESLKSDVTATVVGLDIFHLKKIHLDAAGRLVP</sequence>
<evidence type="ECO:0000313" key="1">
    <source>
        <dbReference type="EMBL" id="KAF2846102.1"/>
    </source>
</evidence>
<dbReference type="OrthoDB" id="5326346at2759"/>
<protein>
    <recommendedName>
        <fullName evidence="3">BTB domain-containing protein</fullName>
    </recommendedName>
</protein>
<organism evidence="1 2">
    <name type="scientific">Plenodomus tracheiphilus IPT5</name>
    <dbReference type="NCBI Taxonomy" id="1408161"/>
    <lineage>
        <taxon>Eukaryota</taxon>
        <taxon>Fungi</taxon>
        <taxon>Dikarya</taxon>
        <taxon>Ascomycota</taxon>
        <taxon>Pezizomycotina</taxon>
        <taxon>Dothideomycetes</taxon>
        <taxon>Pleosporomycetidae</taxon>
        <taxon>Pleosporales</taxon>
        <taxon>Pleosporineae</taxon>
        <taxon>Leptosphaeriaceae</taxon>
        <taxon>Plenodomus</taxon>
    </lineage>
</organism>
<name>A0A6A7ASP5_9PLEO</name>
<accession>A0A6A7ASP5</accession>
<dbReference type="EMBL" id="MU006338">
    <property type="protein sequence ID" value="KAF2846102.1"/>
    <property type="molecule type" value="Genomic_DNA"/>
</dbReference>
<reference evidence="1" key="1">
    <citation type="submission" date="2020-01" db="EMBL/GenBank/DDBJ databases">
        <authorList>
            <consortium name="DOE Joint Genome Institute"/>
            <person name="Haridas S."/>
            <person name="Albert R."/>
            <person name="Binder M."/>
            <person name="Bloem J."/>
            <person name="Labutti K."/>
            <person name="Salamov A."/>
            <person name="Andreopoulos B."/>
            <person name="Baker S.E."/>
            <person name="Barry K."/>
            <person name="Bills G."/>
            <person name="Bluhm B.H."/>
            <person name="Cannon C."/>
            <person name="Castanera R."/>
            <person name="Culley D.E."/>
            <person name="Daum C."/>
            <person name="Ezra D."/>
            <person name="Gonzalez J.B."/>
            <person name="Henrissat B."/>
            <person name="Kuo A."/>
            <person name="Liang C."/>
            <person name="Lipzen A."/>
            <person name="Lutzoni F."/>
            <person name="Magnuson J."/>
            <person name="Mondo S."/>
            <person name="Nolan M."/>
            <person name="Ohm R."/>
            <person name="Pangilinan J."/>
            <person name="Park H.-J."/>
            <person name="Ramirez L."/>
            <person name="Alfaro M."/>
            <person name="Sun H."/>
            <person name="Tritt A."/>
            <person name="Yoshinaga Y."/>
            <person name="Zwiers L.-H."/>
            <person name="Turgeon B.G."/>
            <person name="Goodwin S.B."/>
            <person name="Spatafora J.W."/>
            <person name="Crous P.W."/>
            <person name="Grigoriev I.V."/>
        </authorList>
    </citation>
    <scope>NUCLEOTIDE SEQUENCE</scope>
    <source>
        <strain evidence="1">IPT5</strain>
    </source>
</reference>
<evidence type="ECO:0000313" key="2">
    <source>
        <dbReference type="Proteomes" id="UP000799423"/>
    </source>
</evidence>
<proteinExistence type="predicted"/>
<dbReference type="Proteomes" id="UP000799423">
    <property type="component" value="Unassembled WGS sequence"/>
</dbReference>
<gene>
    <name evidence="1" type="ORF">T440DRAFT_558419</name>
</gene>
<keyword evidence="2" id="KW-1185">Reference proteome</keyword>
<dbReference type="AlphaFoldDB" id="A0A6A7ASP5"/>